<geneLocation type="plasmid" evidence="6">
    <name>unnamed2</name>
</geneLocation>
<gene>
    <name evidence="6" type="ORF">EX87_20505</name>
</gene>
<protein>
    <recommendedName>
        <fullName evidence="5">ParB-like N-terminal domain-containing protein</fullName>
    </recommendedName>
</protein>
<accession>A0A0F7EJA3</accession>
<dbReference type="SMART" id="SM00470">
    <property type="entry name" value="ParB"/>
    <property type="match status" value="1"/>
</dbReference>
<dbReference type="InterPro" id="IPR023098">
    <property type="entry name" value="SerK/SbnI_C"/>
</dbReference>
<dbReference type="GO" id="GO:0005524">
    <property type="term" value="F:ATP binding"/>
    <property type="evidence" value="ECO:0007669"/>
    <property type="project" value="UniProtKB-KW"/>
</dbReference>
<feature type="domain" description="ParB-like N-terminal" evidence="5">
    <location>
        <begin position="9"/>
        <end position="92"/>
    </location>
</feature>
<keyword evidence="1" id="KW-0808">Transferase</keyword>
<dbReference type="InterPro" id="IPR016999">
    <property type="entry name" value="SbnI-like"/>
</dbReference>
<dbReference type="RefSeq" id="WP_031415179.1">
    <property type="nucleotide sequence ID" value="NZ_CP011076.1"/>
</dbReference>
<name>A0A0F7EJA3_BRELA</name>
<evidence type="ECO:0000256" key="3">
    <source>
        <dbReference type="ARBA" id="ARBA00022777"/>
    </source>
</evidence>
<keyword evidence="6" id="KW-0614">Plasmid</keyword>
<organism evidence="6">
    <name type="scientific">Brevibacillus laterosporus</name>
    <name type="common">Bacillus laterosporus</name>
    <dbReference type="NCBI Taxonomy" id="1465"/>
    <lineage>
        <taxon>Bacteria</taxon>
        <taxon>Bacillati</taxon>
        <taxon>Bacillota</taxon>
        <taxon>Bacilli</taxon>
        <taxon>Bacillales</taxon>
        <taxon>Paenibacillaceae</taxon>
        <taxon>Brevibacillus</taxon>
    </lineage>
</organism>
<dbReference type="EMBL" id="CP011076">
    <property type="protein sequence ID" value="AKF95960.1"/>
    <property type="molecule type" value="Genomic_DNA"/>
</dbReference>
<dbReference type="InterPro" id="IPR003115">
    <property type="entry name" value="ParB_N"/>
</dbReference>
<sequence>MIDVIKSLQLLDREMICFHEEYEPNRLNQTTLAIEREGLLRHPPLAMKLHDGRYVILDGAHRVHALQKLGCKRVVVQLVNPKNILLSAWDHIIPEGRWMEQLYQNQEIRWEKKEKEETPLAVLHTNNGVSYLYLKERGASLFTVLFIWHQIVRAYKQAHEIIRIASGKEYELKGMTRLCYPIYSLEELEQIVLANKVMPAGVTRVTVDGRLLNLNIPLSFLRNSNLEQMLWQNYLEKWSRSLRLYTESVYLCEV</sequence>
<dbReference type="InterPro" id="IPR037953">
    <property type="entry name" value="SbnI-like_N"/>
</dbReference>
<proteinExistence type="predicted"/>
<evidence type="ECO:0000256" key="2">
    <source>
        <dbReference type="ARBA" id="ARBA00022741"/>
    </source>
</evidence>
<evidence type="ECO:0000256" key="4">
    <source>
        <dbReference type="ARBA" id="ARBA00022840"/>
    </source>
</evidence>
<dbReference type="PIRSF" id="PIRSF032543">
    <property type="entry name" value="UCP032543_ParB-like"/>
    <property type="match status" value="1"/>
</dbReference>
<dbReference type="InterPro" id="IPR036086">
    <property type="entry name" value="ParB/Sulfiredoxin_sf"/>
</dbReference>
<dbReference type="Gene3D" id="3.30.1760.10">
    <property type="entry name" value="Conserved hypothetical protein from pyrococcus furiosus pfu- 392566-001, domain 2"/>
    <property type="match status" value="1"/>
</dbReference>
<reference evidence="6" key="1">
    <citation type="submission" date="2015-03" db="EMBL/GenBank/DDBJ databases">
        <title>MIGS Cultured Bacterial/Archaeal sample from Brevibacillus laterosporus.</title>
        <authorList>
            <person name="Zeng D."/>
            <person name="Zhu L."/>
            <person name="Dong G."/>
            <person name="Ye W."/>
            <person name="Ren D."/>
            <person name="Wu L."/>
            <person name="Xu J."/>
            <person name="Li G."/>
            <person name="Guo L."/>
        </authorList>
    </citation>
    <scope>NUCLEOTIDE SEQUENCE</scope>
    <source>
        <strain evidence="6">B9</strain>
        <plasmid evidence="6">unnamed2</plasmid>
    </source>
</reference>
<dbReference type="Gene3D" id="3.90.1530.10">
    <property type="entry name" value="Conserved hypothetical protein from pyrococcus furiosus pfu- 392566-001, ParB domain"/>
    <property type="match status" value="1"/>
</dbReference>
<keyword evidence="2" id="KW-0547">Nucleotide-binding</keyword>
<keyword evidence="3" id="KW-0418">Kinase</keyword>
<dbReference type="GO" id="GO:0016301">
    <property type="term" value="F:kinase activity"/>
    <property type="evidence" value="ECO:0007669"/>
    <property type="project" value="UniProtKB-KW"/>
</dbReference>
<dbReference type="CDD" id="cd16388">
    <property type="entry name" value="SbnI_like_N"/>
    <property type="match status" value="1"/>
</dbReference>
<dbReference type="AlphaFoldDB" id="A0A0F7EJA3"/>
<evidence type="ECO:0000256" key="1">
    <source>
        <dbReference type="ARBA" id="ARBA00022679"/>
    </source>
</evidence>
<keyword evidence="4" id="KW-0067">ATP-binding</keyword>
<evidence type="ECO:0000313" key="6">
    <source>
        <dbReference type="EMBL" id="AKF95960.1"/>
    </source>
</evidence>
<dbReference type="SUPFAM" id="SSF110849">
    <property type="entry name" value="ParB/Sulfiredoxin"/>
    <property type="match status" value="1"/>
</dbReference>
<evidence type="ECO:0000259" key="5">
    <source>
        <dbReference type="SMART" id="SM00470"/>
    </source>
</evidence>
<dbReference type="Pfam" id="PF02195">
    <property type="entry name" value="ParB_N"/>
    <property type="match status" value="1"/>
</dbReference>